<organism evidence="2">
    <name type="scientific">marine metagenome</name>
    <dbReference type="NCBI Taxonomy" id="408172"/>
    <lineage>
        <taxon>unclassified sequences</taxon>
        <taxon>metagenomes</taxon>
        <taxon>ecological metagenomes</taxon>
    </lineage>
</organism>
<gene>
    <name evidence="2" type="ORF">METZ01_LOCUS139524</name>
</gene>
<sequence length="117" mass="13114">MVNPQKVLGFLNIFDAWDPSLMFVMVGAILIFSPLHFTFKIKSRPIFAKSFNLPSKKDVDKNLIIGASLFGIGWGLVGLCPGPAISAISFFNINVYLFVLFMFVGFYLGNFIQNRKN</sequence>
<accession>A0A381ZBT4</accession>
<keyword evidence="1" id="KW-0472">Membrane</keyword>
<protein>
    <recommendedName>
        <fullName evidence="3">Sulphur transport domain-containing protein</fullName>
    </recommendedName>
</protein>
<evidence type="ECO:0000313" key="2">
    <source>
        <dbReference type="EMBL" id="SVA86670.1"/>
    </source>
</evidence>
<reference evidence="2" key="1">
    <citation type="submission" date="2018-05" db="EMBL/GenBank/DDBJ databases">
        <authorList>
            <person name="Lanie J.A."/>
            <person name="Ng W.-L."/>
            <person name="Kazmierczak K.M."/>
            <person name="Andrzejewski T.M."/>
            <person name="Davidsen T.M."/>
            <person name="Wayne K.J."/>
            <person name="Tettelin H."/>
            <person name="Glass J.I."/>
            <person name="Rusch D."/>
            <person name="Podicherti R."/>
            <person name="Tsui H.-C.T."/>
            <person name="Winkler M.E."/>
        </authorList>
    </citation>
    <scope>NUCLEOTIDE SEQUENCE</scope>
</reference>
<evidence type="ECO:0000256" key="1">
    <source>
        <dbReference type="SAM" id="Phobius"/>
    </source>
</evidence>
<evidence type="ECO:0008006" key="3">
    <source>
        <dbReference type="Google" id="ProtNLM"/>
    </source>
</evidence>
<keyword evidence="1" id="KW-1133">Transmembrane helix</keyword>
<keyword evidence="1" id="KW-0812">Transmembrane</keyword>
<name>A0A381ZBT4_9ZZZZ</name>
<dbReference type="EMBL" id="UINC01020696">
    <property type="protein sequence ID" value="SVA86670.1"/>
    <property type="molecule type" value="Genomic_DNA"/>
</dbReference>
<dbReference type="InterPro" id="IPR046513">
    <property type="entry name" value="DUF6691"/>
</dbReference>
<feature type="transmembrane region" description="Helical" evidence="1">
    <location>
        <begin position="20"/>
        <end position="41"/>
    </location>
</feature>
<feature type="transmembrane region" description="Helical" evidence="1">
    <location>
        <begin position="62"/>
        <end position="79"/>
    </location>
</feature>
<proteinExistence type="predicted"/>
<dbReference type="AlphaFoldDB" id="A0A381ZBT4"/>
<dbReference type="Pfam" id="PF20398">
    <property type="entry name" value="DUF6691"/>
    <property type="match status" value="1"/>
</dbReference>
<feature type="transmembrane region" description="Helical" evidence="1">
    <location>
        <begin position="85"/>
        <end position="108"/>
    </location>
</feature>